<comment type="function">
    <text evidence="2">Secreted tripeptidyl-peptidase which degrades proteins at acidic pHs and is involved in virulence.</text>
</comment>
<evidence type="ECO:0000256" key="14">
    <source>
        <dbReference type="ARBA" id="ARBA00023180"/>
    </source>
</evidence>
<evidence type="ECO:0000256" key="2">
    <source>
        <dbReference type="ARBA" id="ARBA00002451"/>
    </source>
</evidence>
<evidence type="ECO:0000256" key="15">
    <source>
        <dbReference type="PROSITE-ProRule" id="PRU01032"/>
    </source>
</evidence>
<keyword evidence="8 17" id="KW-0732">Signal</keyword>
<evidence type="ECO:0000256" key="11">
    <source>
        <dbReference type="ARBA" id="ARBA00022837"/>
    </source>
</evidence>
<dbReference type="AlphaFoldDB" id="A0A2T3A081"/>
<dbReference type="OrthoDB" id="409122at2759"/>
<dbReference type="EC" id="3.4.14.10" evidence="4"/>
<dbReference type="GO" id="GO:0006508">
    <property type="term" value="P:proteolysis"/>
    <property type="evidence" value="ECO:0007669"/>
    <property type="project" value="UniProtKB-KW"/>
</dbReference>
<evidence type="ECO:0000256" key="7">
    <source>
        <dbReference type="ARBA" id="ARBA00022723"/>
    </source>
</evidence>
<dbReference type="CDD" id="cd11377">
    <property type="entry name" value="Pro-peptidase_S53"/>
    <property type="match status" value="1"/>
</dbReference>
<evidence type="ECO:0000259" key="18">
    <source>
        <dbReference type="PROSITE" id="PS51695"/>
    </source>
</evidence>
<evidence type="ECO:0000256" key="8">
    <source>
        <dbReference type="ARBA" id="ARBA00022729"/>
    </source>
</evidence>
<keyword evidence="20" id="KW-1185">Reference proteome</keyword>
<evidence type="ECO:0000313" key="19">
    <source>
        <dbReference type="EMBL" id="PSR80478.1"/>
    </source>
</evidence>
<comment type="cofactor">
    <cofactor evidence="15">
        <name>Ca(2+)</name>
        <dbReference type="ChEBI" id="CHEBI:29108"/>
    </cofactor>
    <text evidence="15">Binds 1 Ca(2+) ion per subunit.</text>
</comment>
<proteinExistence type="predicted"/>
<keyword evidence="11 15" id="KW-0106">Calcium</keyword>
<feature type="region of interest" description="Disordered" evidence="16">
    <location>
        <begin position="186"/>
        <end position="216"/>
    </location>
</feature>
<dbReference type="InterPro" id="IPR050819">
    <property type="entry name" value="Tripeptidyl-peptidase_I"/>
</dbReference>
<feature type="active site" description="Charge relay system" evidence="15">
    <location>
        <position position="313"/>
    </location>
</feature>
<dbReference type="GO" id="GO:0046872">
    <property type="term" value="F:metal ion binding"/>
    <property type="evidence" value="ECO:0007669"/>
    <property type="project" value="UniProtKB-UniRule"/>
</dbReference>
<dbReference type="GO" id="GO:0004252">
    <property type="term" value="F:serine-type endopeptidase activity"/>
    <property type="evidence" value="ECO:0007669"/>
    <property type="project" value="UniProtKB-UniRule"/>
</dbReference>
<feature type="binding site" evidence="15">
    <location>
        <position position="597"/>
    </location>
    <ligand>
        <name>Ca(2+)</name>
        <dbReference type="ChEBI" id="CHEBI:29108"/>
    </ligand>
</feature>
<evidence type="ECO:0000256" key="3">
    <source>
        <dbReference type="ARBA" id="ARBA00004239"/>
    </source>
</evidence>
<dbReference type="InterPro" id="IPR000209">
    <property type="entry name" value="Peptidase_S8/S53_dom"/>
</dbReference>
<feature type="binding site" evidence="15">
    <location>
        <position position="616"/>
    </location>
    <ligand>
        <name>Ca(2+)</name>
        <dbReference type="ChEBI" id="CHEBI:29108"/>
    </ligand>
</feature>
<comment type="catalytic activity">
    <reaction evidence="1">
        <text>Release of an N-terminal tripeptide from a polypeptide.</text>
        <dbReference type="EC" id="3.4.14.10"/>
    </reaction>
</comment>
<evidence type="ECO:0000256" key="1">
    <source>
        <dbReference type="ARBA" id="ARBA00001910"/>
    </source>
</evidence>
<keyword evidence="9 15" id="KW-0378">Hydrolase</keyword>
<feature type="chain" id="PRO_5015530400" description="tripeptidyl-peptidase II" evidence="17">
    <location>
        <begin position="19"/>
        <end position="639"/>
    </location>
</feature>
<dbReference type="InParanoid" id="A0A2T3A081"/>
<keyword evidence="14" id="KW-0325">Glycoprotein</keyword>
<dbReference type="GO" id="GO:0005576">
    <property type="term" value="C:extracellular region"/>
    <property type="evidence" value="ECO:0007669"/>
    <property type="project" value="UniProtKB-SubCell"/>
</dbReference>
<comment type="subcellular location">
    <subcellularLocation>
        <location evidence="3">Secreted</location>
        <location evidence="3">Extracellular space</location>
    </subcellularLocation>
</comment>
<feature type="binding site" evidence="15">
    <location>
        <position position="618"/>
    </location>
    <ligand>
        <name>Ca(2+)</name>
        <dbReference type="ChEBI" id="CHEBI:29108"/>
    </ligand>
</feature>
<dbReference type="Proteomes" id="UP000241462">
    <property type="component" value="Unassembled WGS sequence"/>
</dbReference>
<evidence type="ECO:0000256" key="5">
    <source>
        <dbReference type="ARBA" id="ARBA00022525"/>
    </source>
</evidence>
<dbReference type="Pfam" id="PF09286">
    <property type="entry name" value="Pro-kuma_activ"/>
    <property type="match status" value="1"/>
</dbReference>
<dbReference type="STRING" id="2025994.A0A2T3A081"/>
<dbReference type="EMBL" id="KZ678529">
    <property type="protein sequence ID" value="PSR80478.1"/>
    <property type="molecule type" value="Genomic_DNA"/>
</dbReference>
<gene>
    <name evidence="19" type="ORF">BD289DRAFT_484947</name>
</gene>
<dbReference type="InterPro" id="IPR036852">
    <property type="entry name" value="Peptidase_S8/S53_dom_sf"/>
</dbReference>
<evidence type="ECO:0000256" key="12">
    <source>
        <dbReference type="ARBA" id="ARBA00023026"/>
    </source>
</evidence>
<evidence type="ECO:0000256" key="4">
    <source>
        <dbReference type="ARBA" id="ARBA00012462"/>
    </source>
</evidence>
<dbReference type="PANTHER" id="PTHR14218:SF19">
    <property type="entry name" value="SERINE PROTEASE AORO, PUTATIVE (AFU_ORTHOLOGUE AFUA_6G10250)-RELATED"/>
    <property type="match status" value="1"/>
</dbReference>
<name>A0A2T3A081_9PEZI</name>
<dbReference type="CDD" id="cd04056">
    <property type="entry name" value="Peptidases_S53"/>
    <property type="match status" value="1"/>
</dbReference>
<dbReference type="Pfam" id="PF00082">
    <property type="entry name" value="Peptidase_S8"/>
    <property type="match status" value="1"/>
</dbReference>
<evidence type="ECO:0000256" key="10">
    <source>
        <dbReference type="ARBA" id="ARBA00022825"/>
    </source>
</evidence>
<keyword evidence="6 15" id="KW-0645">Protease</keyword>
<keyword evidence="13" id="KW-0865">Zymogen</keyword>
<reference evidence="19 20" key="1">
    <citation type="journal article" date="2018" name="Mycol. Prog.">
        <title>Coniella lustricola, a new species from submerged detritus.</title>
        <authorList>
            <person name="Raudabaugh D.B."/>
            <person name="Iturriaga T."/>
            <person name="Carver A."/>
            <person name="Mondo S."/>
            <person name="Pangilinan J."/>
            <person name="Lipzen A."/>
            <person name="He G."/>
            <person name="Amirebrahimi M."/>
            <person name="Grigoriev I.V."/>
            <person name="Miller A.N."/>
        </authorList>
    </citation>
    <scope>NUCLEOTIDE SEQUENCE [LARGE SCALE GENOMIC DNA]</scope>
    <source>
        <strain evidence="19 20">B22-T-1</strain>
    </source>
</reference>
<dbReference type="PROSITE" id="PS51695">
    <property type="entry name" value="SEDOLISIN"/>
    <property type="match status" value="1"/>
</dbReference>
<organism evidence="19 20">
    <name type="scientific">Coniella lustricola</name>
    <dbReference type="NCBI Taxonomy" id="2025994"/>
    <lineage>
        <taxon>Eukaryota</taxon>
        <taxon>Fungi</taxon>
        <taxon>Dikarya</taxon>
        <taxon>Ascomycota</taxon>
        <taxon>Pezizomycotina</taxon>
        <taxon>Sordariomycetes</taxon>
        <taxon>Sordariomycetidae</taxon>
        <taxon>Diaporthales</taxon>
        <taxon>Schizoparmaceae</taxon>
        <taxon>Coniella</taxon>
    </lineage>
</organism>
<evidence type="ECO:0000313" key="20">
    <source>
        <dbReference type="Proteomes" id="UP000241462"/>
    </source>
</evidence>
<evidence type="ECO:0000256" key="9">
    <source>
        <dbReference type="ARBA" id="ARBA00022801"/>
    </source>
</evidence>
<evidence type="ECO:0000256" key="16">
    <source>
        <dbReference type="SAM" id="MobiDB-lite"/>
    </source>
</evidence>
<keyword evidence="5" id="KW-0964">Secreted</keyword>
<dbReference type="SUPFAM" id="SSF54897">
    <property type="entry name" value="Protease propeptides/inhibitors"/>
    <property type="match status" value="1"/>
</dbReference>
<feature type="signal peptide" evidence="17">
    <location>
        <begin position="1"/>
        <end position="18"/>
    </location>
</feature>
<evidence type="ECO:0000256" key="6">
    <source>
        <dbReference type="ARBA" id="ARBA00022670"/>
    </source>
</evidence>
<dbReference type="SUPFAM" id="SSF52743">
    <property type="entry name" value="Subtilisin-like"/>
    <property type="match status" value="1"/>
</dbReference>
<dbReference type="SMART" id="SM00944">
    <property type="entry name" value="Pro-kuma_activ"/>
    <property type="match status" value="1"/>
</dbReference>
<dbReference type="InterPro" id="IPR030400">
    <property type="entry name" value="Sedolisin_dom"/>
</dbReference>
<accession>A0A2T3A081</accession>
<dbReference type="Gene3D" id="3.40.50.200">
    <property type="entry name" value="Peptidase S8/S53 domain"/>
    <property type="match status" value="1"/>
</dbReference>
<dbReference type="GO" id="GO:0008240">
    <property type="term" value="F:tripeptidyl-peptidase activity"/>
    <property type="evidence" value="ECO:0007669"/>
    <property type="project" value="UniProtKB-EC"/>
</dbReference>
<keyword evidence="10 15" id="KW-0720">Serine protease</keyword>
<keyword evidence="7 15" id="KW-0479">Metal-binding</keyword>
<keyword evidence="12" id="KW-0843">Virulence</keyword>
<protein>
    <recommendedName>
        <fullName evidence="4">tripeptidyl-peptidase II</fullName>
        <ecNumber evidence="4">3.4.14.10</ecNumber>
    </recommendedName>
</protein>
<feature type="domain" description="Peptidase S53" evidence="18">
    <location>
        <begin position="234"/>
        <end position="638"/>
    </location>
</feature>
<sequence>MWSSSLLVLASLAVVGSASPAAAPSHVVHEKRDKIPSGWQARDRVEGHIKMPLRVGLKQRNLDMGPSYLDEVSNPHSSKYGQHWSADEIIDMFAPSQDSVDSVTSWLAEAGIASDRISHHFNKGWVEVQDSTVAELEQLLQTEYYYYDHKFGQSHVACEAYSIPSHLSQDHVDMITPTLHFDVPVRPNKDELQRKRRKRDLPSLAANNTASLPKPGAKVDMQTLSTDLADCDTSITIDCLRALYNITTGTYNLSSYGIVEYGFQSYLGSDLDLFFANYSTDLVGLRPTLASVDGGAPQSLIQNFDFNGESDLDLEYSMTLVYPQQVTLFQTGDDEESASFNNFLDAIDASYCTYDGGDVPGVDGTYPDEKPGGYKSQDCGIYAPPDVISTSYGTTEASFTIAYAQRQCYEYMKLGLAGVTVLYSSGDDGVAGNGECLDDGVRFNPTFPGTCPYVTSVGATQVPTGTDITTSLASGTQPETACETVIYSGGGFSNYFNIPSYQADAVNTFLTDYPPPYTARRYNNTGTSRAFPDVSANGANYVLAIDGEWEYVYGTSASSPVFGSIISLINNELAAAGKSPVGFINPTLYAYPDVLNDVTEGTNEGCSTDGFSSQPGWDPVTGLGTPNYPAMLELFLSLQ</sequence>
<feature type="binding site" evidence="15">
    <location>
        <position position="598"/>
    </location>
    <ligand>
        <name>Ca(2+)</name>
        <dbReference type="ChEBI" id="CHEBI:29108"/>
    </ligand>
</feature>
<dbReference type="FunFam" id="3.40.50.200:FF:000015">
    <property type="entry name" value="Tripeptidyl peptidase A"/>
    <property type="match status" value="1"/>
</dbReference>
<evidence type="ECO:0000256" key="17">
    <source>
        <dbReference type="SAM" id="SignalP"/>
    </source>
</evidence>
<dbReference type="InterPro" id="IPR015366">
    <property type="entry name" value="S53_propep"/>
</dbReference>
<evidence type="ECO:0000256" key="13">
    <source>
        <dbReference type="ARBA" id="ARBA00023145"/>
    </source>
</evidence>
<dbReference type="PANTHER" id="PTHR14218">
    <property type="entry name" value="PROTEASE S8 TRIPEPTIDYL PEPTIDASE I CLN2"/>
    <property type="match status" value="1"/>
</dbReference>
<feature type="active site" description="Charge relay system" evidence="15">
    <location>
        <position position="309"/>
    </location>
</feature>
<feature type="active site" description="Charge relay system" evidence="15">
    <location>
        <position position="556"/>
    </location>
</feature>